<evidence type="ECO:0000313" key="3">
    <source>
        <dbReference type="Proteomes" id="UP001152649"/>
    </source>
</evidence>
<dbReference type="EMBL" id="CAJVPG010000078">
    <property type="protein sequence ID" value="CAG8314380.1"/>
    <property type="molecule type" value="Genomic_DNA"/>
</dbReference>
<accession>A0A9W4INZ3</accession>
<evidence type="ECO:0000313" key="2">
    <source>
        <dbReference type="EMBL" id="CAG8314380.1"/>
    </source>
</evidence>
<keyword evidence="3" id="KW-1185">Reference proteome</keyword>
<feature type="signal peptide" evidence="1">
    <location>
        <begin position="1"/>
        <end position="21"/>
    </location>
</feature>
<dbReference type="AlphaFoldDB" id="A0A9W4INZ3"/>
<organism evidence="2 3">
    <name type="scientific">Penicillium salamii</name>
    <dbReference type="NCBI Taxonomy" id="1612424"/>
    <lineage>
        <taxon>Eukaryota</taxon>
        <taxon>Fungi</taxon>
        <taxon>Dikarya</taxon>
        <taxon>Ascomycota</taxon>
        <taxon>Pezizomycotina</taxon>
        <taxon>Eurotiomycetes</taxon>
        <taxon>Eurotiomycetidae</taxon>
        <taxon>Eurotiales</taxon>
        <taxon>Aspergillaceae</taxon>
        <taxon>Penicillium</taxon>
    </lineage>
</organism>
<evidence type="ECO:0000256" key="1">
    <source>
        <dbReference type="SAM" id="SignalP"/>
    </source>
</evidence>
<comment type="caution">
    <text evidence="2">The sequence shown here is derived from an EMBL/GenBank/DDBJ whole genome shotgun (WGS) entry which is preliminary data.</text>
</comment>
<sequence>MKSLSYTLAVLLPLASQLVVAMPGAEPDVGYLEERNKGSDWGYKNHHGDDDHHEYDNQNVCEVKYPYPYYKYPCDSSPSNGTSILGATFTSFCKYQNADSGIWYSAPKGWVKEDDKPRKCRM</sequence>
<dbReference type="OrthoDB" id="4369767at2759"/>
<keyword evidence="1" id="KW-0732">Signal</keyword>
<proteinExistence type="predicted"/>
<reference evidence="2" key="1">
    <citation type="submission" date="2021-07" db="EMBL/GenBank/DDBJ databases">
        <authorList>
            <person name="Branca A.L. A."/>
        </authorList>
    </citation>
    <scope>NUCLEOTIDE SEQUENCE</scope>
</reference>
<protein>
    <submittedName>
        <fullName evidence="2">Uncharacterized protein</fullName>
    </submittedName>
</protein>
<gene>
    <name evidence="2" type="ORF">PSALAMII_LOCUS2188</name>
</gene>
<feature type="chain" id="PRO_5040932303" evidence="1">
    <location>
        <begin position="22"/>
        <end position="122"/>
    </location>
</feature>
<dbReference type="Proteomes" id="UP001152649">
    <property type="component" value="Unassembled WGS sequence"/>
</dbReference>
<name>A0A9W4INZ3_9EURO</name>